<sequence>MLQRASKLLKSSSSSESESNPRSKSEAVTTFAAINTNSVDRFTVDAAERCCSVTDSQVNPSTVNMTSFPPQTYTCTTNCLGTKNMMPDIYSGVLSGVYSLVPSNWLWKPLDFALLQDLFSTAISKKTEEQLSSCLFNQLVREREFDKIINTFLAILLPVCFSIVTGQRLLFAGISLVWLSALGYYSYRKNEELCADKERENQRERNPPQVRWIIRQGDQTVREFNTLRRIPKLDSSPVEVSVAKCNTTWDPSQRMGVRRTSSTRMGVRRTSSTRLSESTISSDCGSEVVSCKTIGFNSESCSAANYQRSLSSGSRNRTRAQTLQSPSMVTWLRRKSHRSSPNLVNDGATHTSTGTASDFGVDQTGTTPRTLHGAKKQAKKDRRQSAPSQSSSTRRNSTTVVAATNAVRKILAKSLRSVQSSTLGTGSTKDLFVVVPNADVNVNTNINMASTRLMEAPRVCMDVPNTSGSVVLGTGKSKSSSGSNLCVDSEPSCLRSRVSQIGTLREVTSERDDAIVQGSTLVSV</sequence>
<evidence type="ECO:0000256" key="1">
    <source>
        <dbReference type="SAM" id="MobiDB-lite"/>
    </source>
</evidence>
<dbReference type="AlphaFoldDB" id="A0A0L0FMT7"/>
<reference evidence="2 3" key="1">
    <citation type="submission" date="2011-02" db="EMBL/GenBank/DDBJ databases">
        <title>The Genome Sequence of Sphaeroforma arctica JP610.</title>
        <authorList>
            <consortium name="The Broad Institute Genome Sequencing Platform"/>
            <person name="Russ C."/>
            <person name="Cuomo C."/>
            <person name="Young S.K."/>
            <person name="Zeng Q."/>
            <person name="Gargeya S."/>
            <person name="Alvarado L."/>
            <person name="Berlin A."/>
            <person name="Chapman S.B."/>
            <person name="Chen Z."/>
            <person name="Freedman E."/>
            <person name="Gellesch M."/>
            <person name="Goldberg J."/>
            <person name="Griggs A."/>
            <person name="Gujja S."/>
            <person name="Heilman E."/>
            <person name="Heiman D."/>
            <person name="Howarth C."/>
            <person name="Mehta T."/>
            <person name="Neiman D."/>
            <person name="Pearson M."/>
            <person name="Roberts A."/>
            <person name="Saif S."/>
            <person name="Shea T."/>
            <person name="Shenoy N."/>
            <person name="Sisk P."/>
            <person name="Stolte C."/>
            <person name="Sykes S."/>
            <person name="White J."/>
            <person name="Yandava C."/>
            <person name="Burger G."/>
            <person name="Gray M.W."/>
            <person name="Holland P.W.H."/>
            <person name="King N."/>
            <person name="Lang F.B.F."/>
            <person name="Roger A.J."/>
            <person name="Ruiz-Trillo I."/>
            <person name="Haas B."/>
            <person name="Nusbaum C."/>
            <person name="Birren B."/>
        </authorList>
    </citation>
    <scope>NUCLEOTIDE SEQUENCE [LARGE SCALE GENOMIC DNA]</scope>
    <source>
        <strain evidence="2 3">JP610</strain>
    </source>
</reference>
<feature type="compositionally biased region" description="Low complexity" evidence="1">
    <location>
        <begin position="1"/>
        <end position="18"/>
    </location>
</feature>
<evidence type="ECO:0000313" key="2">
    <source>
        <dbReference type="EMBL" id="KNC78059.1"/>
    </source>
</evidence>
<evidence type="ECO:0000313" key="3">
    <source>
        <dbReference type="Proteomes" id="UP000054560"/>
    </source>
</evidence>
<gene>
    <name evidence="2" type="ORF">SARC_09493</name>
</gene>
<accession>A0A0L0FMT7</accession>
<dbReference type="RefSeq" id="XP_014151961.1">
    <property type="nucleotide sequence ID" value="XM_014296486.1"/>
</dbReference>
<proteinExistence type="predicted"/>
<feature type="compositionally biased region" description="Polar residues" evidence="1">
    <location>
        <begin position="309"/>
        <end position="328"/>
    </location>
</feature>
<feature type="region of interest" description="Disordered" evidence="1">
    <location>
        <begin position="1"/>
        <end position="27"/>
    </location>
</feature>
<keyword evidence="3" id="KW-1185">Reference proteome</keyword>
<organism evidence="2 3">
    <name type="scientific">Sphaeroforma arctica JP610</name>
    <dbReference type="NCBI Taxonomy" id="667725"/>
    <lineage>
        <taxon>Eukaryota</taxon>
        <taxon>Ichthyosporea</taxon>
        <taxon>Ichthyophonida</taxon>
        <taxon>Sphaeroforma</taxon>
    </lineage>
</organism>
<feature type="region of interest" description="Disordered" evidence="1">
    <location>
        <begin position="309"/>
        <end position="401"/>
    </location>
</feature>
<dbReference type="Proteomes" id="UP000054560">
    <property type="component" value="Unassembled WGS sequence"/>
</dbReference>
<dbReference type="GeneID" id="25909997"/>
<name>A0A0L0FMT7_9EUKA</name>
<dbReference type="EMBL" id="KQ242566">
    <property type="protein sequence ID" value="KNC78059.1"/>
    <property type="molecule type" value="Genomic_DNA"/>
</dbReference>
<feature type="compositionally biased region" description="Low complexity" evidence="1">
    <location>
        <begin position="385"/>
        <end position="399"/>
    </location>
</feature>
<feature type="compositionally biased region" description="Polar residues" evidence="1">
    <location>
        <begin position="339"/>
        <end position="356"/>
    </location>
</feature>
<protein>
    <submittedName>
        <fullName evidence="2">Uncharacterized protein</fullName>
    </submittedName>
</protein>
<feature type="compositionally biased region" description="Basic residues" evidence="1">
    <location>
        <begin position="372"/>
        <end position="382"/>
    </location>
</feature>
<feature type="region of interest" description="Disordered" evidence="1">
    <location>
        <begin position="251"/>
        <end position="274"/>
    </location>
</feature>